<comment type="pathway">
    <text evidence="5">Cofactor biosynthesis; ubiquinone biosynthesis.</text>
</comment>
<sequence length="303" mass="33822">MSLSIQRMLALPCHVRAQVFRRVLAAPAASLRPFSTSRPVNQEPTSSVNETEVSHFNALASSWWDPHGSSRLLHLMNPLRHDFIARCRATTTKDAKEKLHYLDIGCGGGIFAESAARRSHTASVAAIDPTPSVIAVARKHQRLDPLLLEPGRLEYKQIPLEHLPVPSSPEQGYDIITLFEVLEHIRRPSALLASALPYLKPGGWIIGSTIARTNISWFTTKLMAEDVLGIVPRGTHEWGQYIMPNELFQWAKIQKELEVEQDGRGWMVQGVMYVPGLGWKEVGGSEEWGNYFFGVRRKIEGGG</sequence>
<dbReference type="EC" id="2.1.1.64" evidence="5"/>
<evidence type="ECO:0000313" key="6">
    <source>
        <dbReference type="EMBL" id="KAK5174055.1"/>
    </source>
</evidence>
<accession>A0AAV9PJE5</accession>
<feature type="binding site" evidence="5">
    <location>
        <position position="105"/>
    </location>
    <ligand>
        <name>S-adenosyl-L-methionine</name>
        <dbReference type="ChEBI" id="CHEBI:59789"/>
    </ligand>
</feature>
<evidence type="ECO:0000313" key="7">
    <source>
        <dbReference type="Proteomes" id="UP001337655"/>
    </source>
</evidence>
<comment type="caution">
    <text evidence="6">The sequence shown here is derived from an EMBL/GenBank/DDBJ whole genome shotgun (WGS) entry which is preliminary data.</text>
</comment>
<dbReference type="InterPro" id="IPR010233">
    <property type="entry name" value="UbiG_MeTrfase"/>
</dbReference>
<keyword evidence="3 5" id="KW-0831">Ubiquinone biosynthesis</keyword>
<dbReference type="Proteomes" id="UP001337655">
    <property type="component" value="Unassembled WGS sequence"/>
</dbReference>
<dbReference type="GO" id="GO:0031314">
    <property type="term" value="C:extrinsic component of mitochondrial inner membrane"/>
    <property type="evidence" value="ECO:0007669"/>
    <property type="project" value="UniProtKB-UniRule"/>
</dbReference>
<keyword evidence="5" id="KW-0472">Membrane</keyword>
<feature type="binding site" evidence="5">
    <location>
        <position position="179"/>
    </location>
    <ligand>
        <name>S-adenosyl-L-methionine</name>
        <dbReference type="ChEBI" id="CHEBI:59789"/>
    </ligand>
</feature>
<proteinExistence type="inferred from homology"/>
<evidence type="ECO:0000256" key="4">
    <source>
        <dbReference type="ARBA" id="ARBA00022691"/>
    </source>
</evidence>
<reference evidence="6 7" key="1">
    <citation type="submission" date="2023-08" db="EMBL/GenBank/DDBJ databases">
        <title>Black Yeasts Isolated from many extreme environments.</title>
        <authorList>
            <person name="Coleine C."/>
            <person name="Stajich J.E."/>
            <person name="Selbmann L."/>
        </authorList>
    </citation>
    <scope>NUCLEOTIDE SEQUENCE [LARGE SCALE GENOMIC DNA]</scope>
    <source>
        <strain evidence="6 7">CCFEE 5935</strain>
    </source>
</reference>
<dbReference type="PANTHER" id="PTHR43464:SF19">
    <property type="entry name" value="UBIQUINONE BIOSYNTHESIS O-METHYLTRANSFERASE, MITOCHONDRIAL"/>
    <property type="match status" value="1"/>
</dbReference>
<comment type="catalytic activity">
    <reaction evidence="5">
        <text>a 3,4-dihydroxy-5-(all-trans-polyprenyl)benzoate + S-adenosyl-L-methionine = a 4-hydroxy-3-methoxy-5-(all-trans-polyprenyl)benzoate + S-adenosyl-L-homocysteine + H(+)</text>
        <dbReference type="Rhea" id="RHEA:44452"/>
        <dbReference type="Rhea" id="RHEA-COMP:10930"/>
        <dbReference type="Rhea" id="RHEA-COMP:10931"/>
        <dbReference type="ChEBI" id="CHEBI:15378"/>
        <dbReference type="ChEBI" id="CHEBI:57856"/>
        <dbReference type="ChEBI" id="CHEBI:59789"/>
        <dbReference type="ChEBI" id="CHEBI:64694"/>
        <dbReference type="ChEBI" id="CHEBI:84443"/>
        <dbReference type="EC" id="2.1.1.114"/>
    </reaction>
</comment>
<evidence type="ECO:0000256" key="3">
    <source>
        <dbReference type="ARBA" id="ARBA00022688"/>
    </source>
</evidence>
<dbReference type="Gene3D" id="3.40.50.150">
    <property type="entry name" value="Vaccinia Virus protein VP39"/>
    <property type="match status" value="1"/>
</dbReference>
<dbReference type="GO" id="GO:0010420">
    <property type="term" value="F:polyprenyldihydroxybenzoate methyltransferase activity"/>
    <property type="evidence" value="ECO:0007669"/>
    <property type="project" value="UniProtKB-UniRule"/>
</dbReference>
<evidence type="ECO:0000256" key="5">
    <source>
        <dbReference type="HAMAP-Rule" id="MF_03190"/>
    </source>
</evidence>
<feature type="binding site" evidence="5">
    <location>
        <position position="180"/>
    </location>
    <ligand>
        <name>Mg(2+)</name>
        <dbReference type="ChEBI" id="CHEBI:18420"/>
    </ligand>
</feature>
<keyword evidence="5" id="KW-0999">Mitochondrion inner membrane</keyword>
<comment type="cofactor">
    <cofactor evidence="5">
        <name>Mg(2+)</name>
        <dbReference type="ChEBI" id="CHEBI:18420"/>
    </cofactor>
</comment>
<dbReference type="EC" id="2.1.1.114" evidence="5"/>
<keyword evidence="5" id="KW-0496">Mitochondrion</keyword>
<keyword evidence="7" id="KW-1185">Reference proteome</keyword>
<feature type="binding site" evidence="5">
    <location>
        <position position="80"/>
    </location>
    <ligand>
        <name>S-adenosyl-L-methionine</name>
        <dbReference type="ChEBI" id="CHEBI:59789"/>
    </ligand>
</feature>
<organism evidence="6 7">
    <name type="scientific">Saxophila tyrrhenica</name>
    <dbReference type="NCBI Taxonomy" id="1690608"/>
    <lineage>
        <taxon>Eukaryota</taxon>
        <taxon>Fungi</taxon>
        <taxon>Dikarya</taxon>
        <taxon>Ascomycota</taxon>
        <taxon>Pezizomycotina</taxon>
        <taxon>Dothideomycetes</taxon>
        <taxon>Dothideomycetidae</taxon>
        <taxon>Mycosphaerellales</taxon>
        <taxon>Extremaceae</taxon>
        <taxon>Saxophila</taxon>
    </lineage>
</organism>
<dbReference type="HAMAP" id="MF_00472">
    <property type="entry name" value="UbiG"/>
    <property type="match status" value="1"/>
</dbReference>
<dbReference type="NCBIfam" id="TIGR01983">
    <property type="entry name" value="UbiG"/>
    <property type="match status" value="1"/>
</dbReference>
<dbReference type="SUPFAM" id="SSF53335">
    <property type="entry name" value="S-adenosyl-L-methionine-dependent methyltransferases"/>
    <property type="match status" value="1"/>
</dbReference>
<dbReference type="GO" id="GO:0061542">
    <property type="term" value="F:3-demethylubiquinol 3-O-methyltransferase activity"/>
    <property type="evidence" value="ECO:0007669"/>
    <property type="project" value="UniProtKB-UniRule"/>
</dbReference>
<keyword evidence="5" id="KW-0460">Magnesium</keyword>
<dbReference type="GO" id="GO:0046872">
    <property type="term" value="F:metal ion binding"/>
    <property type="evidence" value="ECO:0007669"/>
    <property type="project" value="UniProtKB-KW"/>
</dbReference>
<dbReference type="CDD" id="cd02440">
    <property type="entry name" value="AdoMet_MTases"/>
    <property type="match status" value="1"/>
</dbReference>
<keyword evidence="1 5" id="KW-0489">Methyltransferase</keyword>
<comment type="catalytic activity">
    <reaction evidence="5">
        <text>a 3-demethylubiquinone + S-adenosyl-L-methionine = a ubiquinone + S-adenosyl-L-homocysteine</text>
        <dbReference type="Rhea" id="RHEA:81215"/>
        <dbReference type="Rhea" id="RHEA-COMP:9565"/>
        <dbReference type="Rhea" id="RHEA-COMP:19654"/>
        <dbReference type="ChEBI" id="CHEBI:16389"/>
        <dbReference type="ChEBI" id="CHEBI:57856"/>
        <dbReference type="ChEBI" id="CHEBI:59789"/>
        <dbReference type="ChEBI" id="CHEBI:231825"/>
    </reaction>
</comment>
<dbReference type="InterPro" id="IPR029063">
    <property type="entry name" value="SAM-dependent_MTases_sf"/>
</dbReference>
<dbReference type="EC" id="2.1.1.-" evidence="5"/>
<comment type="similarity">
    <text evidence="5">Belongs to the class I-like SAM-binding methyltransferase superfamily. UbiG/COQ3 family.</text>
</comment>
<comment type="subcellular location">
    <subcellularLocation>
        <location evidence="5">Mitochondrion inner membrane</location>
        <topology evidence="5">Peripheral membrane protein</topology>
        <orientation evidence="5">Matrix side</orientation>
    </subcellularLocation>
</comment>
<dbReference type="AlphaFoldDB" id="A0AAV9PJE5"/>
<comment type="function">
    <text evidence="5">O-methyltransferase required for two non-consecutive steps during ubiquinone biosynthesis. Catalyzes the 2 O-methylation of 3,4-dihydroxy-5-(all-trans-polyprenyl)benzoic acid into 4-hydroxy-3-methoxy-5-(all-trans-polyprenyl)benzoic acid. Also catalyzes the last step of ubiquinone biosynthesis by mediating methylation of 3-demethylubiquinone into ubiquinone. Also able to mediate the methylation of 3-demethylubiquinol into ubiquinol.</text>
</comment>
<keyword evidence="2 5" id="KW-0808">Transferase</keyword>
<dbReference type="GO" id="GO:0032259">
    <property type="term" value="P:methylation"/>
    <property type="evidence" value="ECO:0007669"/>
    <property type="project" value="UniProtKB-KW"/>
</dbReference>
<keyword evidence="5" id="KW-0479">Metal-binding</keyword>
<feature type="binding site" evidence="5">
    <location>
        <position position="128"/>
    </location>
    <ligand>
        <name>S-adenosyl-L-methionine</name>
        <dbReference type="ChEBI" id="CHEBI:59789"/>
    </ligand>
</feature>
<protein>
    <recommendedName>
        <fullName evidence="5">Ubiquinone biosynthesis O-methyltransferase, mitochondrial</fullName>
    </recommendedName>
    <alternativeName>
        <fullName evidence="5">3-demethylubiquinol 3-O-methyltransferase</fullName>
        <ecNumber evidence="5">2.1.1.64</ecNumber>
    </alternativeName>
    <alternativeName>
        <fullName evidence="5">3-demethylubiquinone 3-O-methyltransferase</fullName>
        <ecNumber evidence="5">2.1.1.-</ecNumber>
    </alternativeName>
    <alternativeName>
        <fullName evidence="5">Polyprenyldihydroxybenzoate methyltransferase</fullName>
        <ecNumber evidence="5">2.1.1.114</ecNumber>
    </alternativeName>
</protein>
<comment type="catalytic activity">
    <reaction evidence="5">
        <text>a 3-demethylubiquinol + S-adenosyl-L-methionine = a ubiquinol + S-adenosyl-L-homocysteine + H(+)</text>
        <dbReference type="Rhea" id="RHEA:44380"/>
        <dbReference type="Rhea" id="RHEA-COMP:9566"/>
        <dbReference type="Rhea" id="RHEA-COMP:10914"/>
        <dbReference type="ChEBI" id="CHEBI:15378"/>
        <dbReference type="ChEBI" id="CHEBI:17976"/>
        <dbReference type="ChEBI" id="CHEBI:57856"/>
        <dbReference type="ChEBI" id="CHEBI:59789"/>
        <dbReference type="ChEBI" id="CHEBI:84422"/>
        <dbReference type="EC" id="2.1.1.64"/>
    </reaction>
</comment>
<dbReference type="RefSeq" id="XP_064662724.1">
    <property type="nucleotide sequence ID" value="XM_064798397.1"/>
</dbReference>
<evidence type="ECO:0000256" key="2">
    <source>
        <dbReference type="ARBA" id="ARBA00022679"/>
    </source>
</evidence>
<dbReference type="PANTHER" id="PTHR43464">
    <property type="entry name" value="METHYLTRANSFERASE"/>
    <property type="match status" value="1"/>
</dbReference>
<evidence type="ECO:0000256" key="1">
    <source>
        <dbReference type="ARBA" id="ARBA00022603"/>
    </source>
</evidence>
<feature type="binding site" evidence="5">
    <location>
        <position position="184"/>
    </location>
    <ligand>
        <name>Mg(2+)</name>
        <dbReference type="ChEBI" id="CHEBI:18420"/>
    </ligand>
</feature>
<comment type="subunit">
    <text evidence="5">Component of a multi-subunit COQ enzyme complex, composed of at least COQ3, COQ4, COQ5, COQ6, COQ7 and COQ9.</text>
</comment>
<dbReference type="GeneID" id="89922483"/>
<dbReference type="Pfam" id="PF13489">
    <property type="entry name" value="Methyltransf_23"/>
    <property type="match status" value="1"/>
</dbReference>
<keyword evidence="4 5" id="KW-0949">S-adenosyl-L-methionine</keyword>
<dbReference type="EMBL" id="JAVRRT010000002">
    <property type="protein sequence ID" value="KAK5174055.1"/>
    <property type="molecule type" value="Genomic_DNA"/>
</dbReference>
<feature type="binding site" evidence="5">
    <location>
        <position position="183"/>
    </location>
    <ligand>
        <name>Mg(2+)</name>
        <dbReference type="ChEBI" id="CHEBI:18420"/>
    </ligand>
</feature>
<name>A0AAV9PJE5_9PEZI</name>
<gene>
    <name evidence="5 6" type="primary">COQ3</name>
    <name evidence="6" type="ORF">LTR77_001135</name>
</gene>